<dbReference type="GO" id="GO:0006508">
    <property type="term" value="P:proteolysis"/>
    <property type="evidence" value="ECO:0007669"/>
    <property type="project" value="InterPro"/>
</dbReference>
<organism evidence="6 7">
    <name type="scientific">Cylicostephanus goldi</name>
    <name type="common">Nematode worm</name>
    <dbReference type="NCBI Taxonomy" id="71465"/>
    <lineage>
        <taxon>Eukaryota</taxon>
        <taxon>Metazoa</taxon>
        <taxon>Ecdysozoa</taxon>
        <taxon>Nematoda</taxon>
        <taxon>Chromadorea</taxon>
        <taxon>Rhabditida</taxon>
        <taxon>Rhabditina</taxon>
        <taxon>Rhabditomorpha</taxon>
        <taxon>Strongyloidea</taxon>
        <taxon>Strongylidae</taxon>
        <taxon>Cylicostephanus</taxon>
    </lineage>
</organism>
<keyword evidence="4" id="KW-0325">Glycoprotein</keyword>
<keyword evidence="3" id="KW-1015">Disulfide bond</keyword>
<evidence type="ECO:0000256" key="5">
    <source>
        <dbReference type="PROSITE-ProRule" id="PRU01355"/>
    </source>
</evidence>
<proteinExistence type="inferred from homology"/>
<protein>
    <submittedName>
        <fullName evidence="6">Uncharacterized protein</fullName>
    </submittedName>
</protein>
<dbReference type="AlphaFoldDB" id="A0A3P6QV08"/>
<keyword evidence="2" id="KW-0732">Signal</keyword>
<dbReference type="PROSITE" id="PS52011">
    <property type="entry name" value="PEPTIDASE_M2"/>
    <property type="match status" value="1"/>
</dbReference>
<dbReference type="EMBL" id="UYRV01007336">
    <property type="protein sequence ID" value="VDK54526.1"/>
    <property type="molecule type" value="Genomic_DNA"/>
</dbReference>
<comment type="caution">
    <text evidence="5">Lacks conserved residue(s) required for the propagation of feature annotation.</text>
</comment>
<dbReference type="GO" id="GO:0008241">
    <property type="term" value="F:peptidyl-dipeptidase activity"/>
    <property type="evidence" value="ECO:0007669"/>
    <property type="project" value="InterPro"/>
</dbReference>
<dbReference type="GO" id="GO:0008237">
    <property type="term" value="F:metallopeptidase activity"/>
    <property type="evidence" value="ECO:0007669"/>
    <property type="project" value="InterPro"/>
</dbReference>
<keyword evidence="7" id="KW-1185">Reference proteome</keyword>
<dbReference type="Pfam" id="PF01401">
    <property type="entry name" value="Peptidase_M2"/>
    <property type="match status" value="1"/>
</dbReference>
<name>A0A3P6QV08_CYLGO</name>
<evidence type="ECO:0000313" key="6">
    <source>
        <dbReference type="EMBL" id="VDK54526.1"/>
    </source>
</evidence>
<reference evidence="6 7" key="1">
    <citation type="submission" date="2018-11" db="EMBL/GenBank/DDBJ databases">
        <authorList>
            <consortium name="Pathogen Informatics"/>
        </authorList>
    </citation>
    <scope>NUCLEOTIDE SEQUENCE [LARGE SCALE GENOMIC DNA]</scope>
</reference>
<dbReference type="InterPro" id="IPR001548">
    <property type="entry name" value="Peptidase_M2"/>
</dbReference>
<sequence length="83" mass="9187">MQAKQFDMESIKDASLKRQLAYVSFEGMSALSPKDYAAFNQAQNAVCKNDLKAASKVVLLTDSYPARRYIACGNEDDIACDSR</sequence>
<evidence type="ECO:0000256" key="2">
    <source>
        <dbReference type="ARBA" id="ARBA00022729"/>
    </source>
</evidence>
<dbReference type="GO" id="GO:0016020">
    <property type="term" value="C:membrane"/>
    <property type="evidence" value="ECO:0007669"/>
    <property type="project" value="InterPro"/>
</dbReference>
<accession>A0A3P6QV08</accession>
<evidence type="ECO:0000256" key="3">
    <source>
        <dbReference type="ARBA" id="ARBA00023157"/>
    </source>
</evidence>
<evidence type="ECO:0000313" key="7">
    <source>
        <dbReference type="Proteomes" id="UP000271889"/>
    </source>
</evidence>
<evidence type="ECO:0000256" key="1">
    <source>
        <dbReference type="ARBA" id="ARBA00008139"/>
    </source>
</evidence>
<evidence type="ECO:0000256" key="4">
    <source>
        <dbReference type="ARBA" id="ARBA00023180"/>
    </source>
</evidence>
<dbReference type="Proteomes" id="UP000271889">
    <property type="component" value="Unassembled WGS sequence"/>
</dbReference>
<comment type="similarity">
    <text evidence="1 5">Belongs to the peptidase M2 family.</text>
</comment>
<gene>
    <name evidence="6" type="ORF">CGOC_LOCUS3037</name>
</gene>